<feature type="compositionally biased region" description="Polar residues" evidence="1">
    <location>
        <begin position="161"/>
        <end position="171"/>
    </location>
</feature>
<evidence type="ECO:0000313" key="3">
    <source>
        <dbReference type="Proteomes" id="UP001461498"/>
    </source>
</evidence>
<gene>
    <name evidence="2" type="ORF">O3M35_000807</name>
</gene>
<accession>A0AAW1DQ90</accession>
<organism evidence="2 3">
    <name type="scientific">Rhynocoris fuscipes</name>
    <dbReference type="NCBI Taxonomy" id="488301"/>
    <lineage>
        <taxon>Eukaryota</taxon>
        <taxon>Metazoa</taxon>
        <taxon>Ecdysozoa</taxon>
        <taxon>Arthropoda</taxon>
        <taxon>Hexapoda</taxon>
        <taxon>Insecta</taxon>
        <taxon>Pterygota</taxon>
        <taxon>Neoptera</taxon>
        <taxon>Paraneoptera</taxon>
        <taxon>Hemiptera</taxon>
        <taxon>Heteroptera</taxon>
        <taxon>Panheteroptera</taxon>
        <taxon>Cimicomorpha</taxon>
        <taxon>Reduviidae</taxon>
        <taxon>Harpactorinae</taxon>
        <taxon>Harpactorini</taxon>
        <taxon>Rhynocoris</taxon>
    </lineage>
</organism>
<feature type="region of interest" description="Disordered" evidence="1">
    <location>
        <begin position="156"/>
        <end position="186"/>
    </location>
</feature>
<protein>
    <submittedName>
        <fullName evidence="2">Uncharacterized protein</fullName>
    </submittedName>
</protein>
<proteinExistence type="predicted"/>
<evidence type="ECO:0000313" key="2">
    <source>
        <dbReference type="EMBL" id="KAK9512363.1"/>
    </source>
</evidence>
<keyword evidence="3" id="KW-1185">Reference proteome</keyword>
<reference evidence="2 3" key="1">
    <citation type="submission" date="2022-12" db="EMBL/GenBank/DDBJ databases">
        <title>Chromosome-level genome assembly of true bugs.</title>
        <authorList>
            <person name="Ma L."/>
            <person name="Li H."/>
        </authorList>
    </citation>
    <scope>NUCLEOTIDE SEQUENCE [LARGE SCALE GENOMIC DNA]</scope>
    <source>
        <strain evidence="2">Lab_2022b</strain>
    </source>
</reference>
<evidence type="ECO:0000256" key="1">
    <source>
        <dbReference type="SAM" id="MobiDB-lite"/>
    </source>
</evidence>
<name>A0AAW1DQ90_9HEMI</name>
<dbReference type="AlphaFoldDB" id="A0AAW1DQ90"/>
<dbReference type="EMBL" id="JAPXFL010000001">
    <property type="protein sequence ID" value="KAK9512363.1"/>
    <property type="molecule type" value="Genomic_DNA"/>
</dbReference>
<comment type="caution">
    <text evidence="2">The sequence shown here is derived from an EMBL/GenBank/DDBJ whole genome shotgun (WGS) entry which is preliminary data.</text>
</comment>
<sequence>MYNKIKGGIKLFGNVVSLGADVAQNAAKNATYISKEAIKETQIVSKQILHSGSDLALKGLDIFENAGENVPLVKYPLQTAIMVSRIIIILGNNVGTKTIDAGARIGGNTADYIDKISRLTINSMKDFTITGCKITTDTVENNMKVFDSTYGLSQGPGATLGSGTTPTQGPRTTFRKGSGANPSQRP</sequence>
<dbReference type="Proteomes" id="UP001461498">
    <property type="component" value="Unassembled WGS sequence"/>
</dbReference>